<dbReference type="CDD" id="cd00136">
    <property type="entry name" value="PDZ_canonical"/>
    <property type="match status" value="1"/>
</dbReference>
<name>A0A7S1FL49_9STRA</name>
<feature type="domain" description="PDZ" evidence="3">
    <location>
        <begin position="322"/>
        <end position="366"/>
    </location>
</feature>
<dbReference type="SUPFAM" id="SSF50156">
    <property type="entry name" value="PDZ domain-like"/>
    <property type="match status" value="1"/>
</dbReference>
<dbReference type="EMBL" id="HBFR01003483">
    <property type="protein sequence ID" value="CAD8875232.1"/>
    <property type="molecule type" value="Transcribed_RNA"/>
</dbReference>
<dbReference type="Gene3D" id="2.30.42.10">
    <property type="match status" value="1"/>
</dbReference>
<dbReference type="InterPro" id="IPR001478">
    <property type="entry name" value="PDZ"/>
</dbReference>
<protein>
    <recommendedName>
        <fullName evidence="3">PDZ domain-containing protein</fullName>
    </recommendedName>
</protein>
<accession>A0A7S1FL49</accession>
<keyword evidence="2" id="KW-0812">Transmembrane</keyword>
<dbReference type="InterPro" id="IPR036034">
    <property type="entry name" value="PDZ_sf"/>
</dbReference>
<gene>
    <name evidence="4" type="ORF">CHYS00102_LOCUS2407</name>
</gene>
<evidence type="ECO:0000256" key="2">
    <source>
        <dbReference type="SAM" id="Phobius"/>
    </source>
</evidence>
<keyword evidence="2" id="KW-0472">Membrane</keyword>
<dbReference type="PROSITE" id="PS50106">
    <property type="entry name" value="PDZ"/>
    <property type="match status" value="1"/>
</dbReference>
<dbReference type="SMART" id="SM00228">
    <property type="entry name" value="PDZ"/>
    <property type="match status" value="1"/>
</dbReference>
<evidence type="ECO:0000313" key="4">
    <source>
        <dbReference type="EMBL" id="CAD8875232.1"/>
    </source>
</evidence>
<feature type="region of interest" description="Disordered" evidence="1">
    <location>
        <begin position="134"/>
        <end position="153"/>
    </location>
</feature>
<proteinExistence type="predicted"/>
<organism evidence="4">
    <name type="scientific">Corethron hystrix</name>
    <dbReference type="NCBI Taxonomy" id="216773"/>
    <lineage>
        <taxon>Eukaryota</taxon>
        <taxon>Sar</taxon>
        <taxon>Stramenopiles</taxon>
        <taxon>Ochrophyta</taxon>
        <taxon>Bacillariophyta</taxon>
        <taxon>Coscinodiscophyceae</taxon>
        <taxon>Corethrophycidae</taxon>
        <taxon>Corethrales</taxon>
        <taxon>Corethraceae</taxon>
        <taxon>Corethron</taxon>
    </lineage>
</organism>
<reference evidence="4" key="1">
    <citation type="submission" date="2021-01" db="EMBL/GenBank/DDBJ databases">
        <authorList>
            <person name="Corre E."/>
            <person name="Pelletier E."/>
            <person name="Niang G."/>
            <person name="Scheremetjew M."/>
            <person name="Finn R."/>
            <person name="Kale V."/>
            <person name="Holt S."/>
            <person name="Cochrane G."/>
            <person name="Meng A."/>
            <person name="Brown T."/>
            <person name="Cohen L."/>
        </authorList>
    </citation>
    <scope>NUCLEOTIDE SEQUENCE</scope>
    <source>
        <strain evidence="4">308</strain>
    </source>
</reference>
<evidence type="ECO:0000256" key="1">
    <source>
        <dbReference type="SAM" id="MobiDB-lite"/>
    </source>
</evidence>
<evidence type="ECO:0000259" key="3">
    <source>
        <dbReference type="PROSITE" id="PS50106"/>
    </source>
</evidence>
<feature type="transmembrane region" description="Helical" evidence="2">
    <location>
        <begin position="171"/>
        <end position="191"/>
    </location>
</feature>
<feature type="compositionally biased region" description="Low complexity" evidence="1">
    <location>
        <begin position="134"/>
        <end position="143"/>
    </location>
</feature>
<sequence>MKIMSLLHHQRHLAFVSCWVMFDPAIAVSSSSFLNPTINPTHIPTFVPTRQQIFALNQSSIYLPTSATIGHPIVLSNCNITGNVTGTATQYPSVDPTNLVPKIPSISPSSNPLRQATFSPNQIFKHTPIKSTRFTPHTPTFHPSKTDDHSTSSVNNRLYSDTPPSSLNSDLAVIICATVTAIAAILIILAYEMRYIRYYATSVHSHRSGPCTNDDSSVSENVLRGDNVYPMHEDPPTREEDFGNFVSTRVIARSGDNVSSFEFCETCSVRDLPSTHNLRIFRPPTPPPTTSNPPPTTWGYFFNVVAPPGRLHVFVDTPTGYGPIVRFVDAESPLANQLQTGDRLLALDGRSMKNLSALEASKLIRRKCHHRQRIFTVLRPRGIEGTW</sequence>
<keyword evidence="2" id="KW-1133">Transmembrane helix</keyword>
<dbReference type="AlphaFoldDB" id="A0A7S1FL49"/>